<dbReference type="Proteomes" id="UP000479710">
    <property type="component" value="Unassembled WGS sequence"/>
</dbReference>
<feature type="compositionally biased region" description="Basic residues" evidence="1">
    <location>
        <begin position="108"/>
        <end position="117"/>
    </location>
</feature>
<evidence type="ECO:0000313" key="2">
    <source>
        <dbReference type="EMBL" id="KAF0904703.1"/>
    </source>
</evidence>
<reference evidence="2 3" key="1">
    <citation type="submission" date="2019-11" db="EMBL/GenBank/DDBJ databases">
        <title>Whole genome sequence of Oryza granulata.</title>
        <authorList>
            <person name="Li W."/>
        </authorList>
    </citation>
    <scope>NUCLEOTIDE SEQUENCE [LARGE SCALE GENOMIC DNA]</scope>
    <source>
        <strain evidence="3">cv. Menghai</strain>
        <tissue evidence="2">Leaf</tissue>
    </source>
</reference>
<name>A0A6G1CYY5_9ORYZ</name>
<protein>
    <submittedName>
        <fullName evidence="2">Uncharacterized protein</fullName>
    </submittedName>
</protein>
<organism evidence="2 3">
    <name type="scientific">Oryza meyeriana var. granulata</name>
    <dbReference type="NCBI Taxonomy" id="110450"/>
    <lineage>
        <taxon>Eukaryota</taxon>
        <taxon>Viridiplantae</taxon>
        <taxon>Streptophyta</taxon>
        <taxon>Embryophyta</taxon>
        <taxon>Tracheophyta</taxon>
        <taxon>Spermatophyta</taxon>
        <taxon>Magnoliopsida</taxon>
        <taxon>Liliopsida</taxon>
        <taxon>Poales</taxon>
        <taxon>Poaceae</taxon>
        <taxon>BOP clade</taxon>
        <taxon>Oryzoideae</taxon>
        <taxon>Oryzeae</taxon>
        <taxon>Oryzinae</taxon>
        <taxon>Oryza</taxon>
        <taxon>Oryza meyeriana</taxon>
    </lineage>
</organism>
<accession>A0A6G1CYY5</accession>
<feature type="region of interest" description="Disordered" evidence="1">
    <location>
        <begin position="23"/>
        <end position="117"/>
    </location>
</feature>
<feature type="compositionally biased region" description="Low complexity" evidence="1">
    <location>
        <begin position="77"/>
        <end position="100"/>
    </location>
</feature>
<evidence type="ECO:0000313" key="3">
    <source>
        <dbReference type="Proteomes" id="UP000479710"/>
    </source>
</evidence>
<evidence type="ECO:0000256" key="1">
    <source>
        <dbReference type="SAM" id="MobiDB-lite"/>
    </source>
</evidence>
<proteinExistence type="predicted"/>
<comment type="caution">
    <text evidence="2">The sequence shown here is derived from an EMBL/GenBank/DDBJ whole genome shotgun (WGS) entry which is preliminary data.</text>
</comment>
<gene>
    <name evidence="2" type="ORF">E2562_036168</name>
</gene>
<keyword evidence="3" id="KW-1185">Reference proteome</keyword>
<dbReference type="AlphaFoldDB" id="A0A6G1CYY5"/>
<feature type="compositionally biased region" description="Basic and acidic residues" evidence="1">
    <location>
        <begin position="33"/>
        <end position="42"/>
    </location>
</feature>
<dbReference type="EMBL" id="SPHZ02000008">
    <property type="protein sequence ID" value="KAF0904703.1"/>
    <property type="molecule type" value="Genomic_DNA"/>
</dbReference>
<sequence length="117" mass="12346">MAAAGERAKISCTEEDVAAMRARASHFGRAKTGGKDKRERTHFPPAIWSSPLGAPLPTRRAPPAGRSPPAGRPPPRQSCSSPSDALLPAGLLVPAGAPLPRSRLEAPHRRRTPPAPR</sequence>
<feature type="compositionally biased region" description="Low complexity" evidence="1">
    <location>
        <begin position="57"/>
        <end position="69"/>
    </location>
</feature>